<protein>
    <submittedName>
        <fullName evidence="2">Uncharacterized protein</fullName>
    </submittedName>
</protein>
<feature type="non-terminal residue" evidence="2">
    <location>
        <position position="1080"/>
    </location>
</feature>
<feature type="compositionally biased region" description="Polar residues" evidence="1">
    <location>
        <begin position="70"/>
        <end position="83"/>
    </location>
</feature>
<feature type="compositionally biased region" description="Polar residues" evidence="1">
    <location>
        <begin position="422"/>
        <end position="435"/>
    </location>
</feature>
<evidence type="ECO:0000313" key="3">
    <source>
        <dbReference type="Proteomes" id="UP001365128"/>
    </source>
</evidence>
<feature type="region of interest" description="Disordered" evidence="1">
    <location>
        <begin position="624"/>
        <end position="791"/>
    </location>
</feature>
<feature type="compositionally biased region" description="Basic and acidic residues" evidence="1">
    <location>
        <begin position="31"/>
        <end position="46"/>
    </location>
</feature>
<name>A0ABR1MPD9_9PEZI</name>
<reference evidence="2 3" key="1">
    <citation type="submission" date="2024-04" db="EMBL/GenBank/DDBJ databases">
        <title>Phyllosticta paracitricarpa is synonymous to the EU quarantine fungus P. citricarpa based on phylogenomic analyses.</title>
        <authorList>
            <consortium name="Lawrence Berkeley National Laboratory"/>
            <person name="Van Ingen-Buijs V.A."/>
            <person name="Van Westerhoven A.C."/>
            <person name="Haridas S."/>
            <person name="Skiadas P."/>
            <person name="Martin F."/>
            <person name="Groenewald J.Z."/>
            <person name="Crous P.W."/>
            <person name="Seidl M.F."/>
        </authorList>
    </citation>
    <scope>NUCLEOTIDE SEQUENCE [LARGE SCALE GENOMIC DNA]</scope>
    <source>
        <strain evidence="2 3">CBS 122670</strain>
    </source>
</reference>
<feature type="region of interest" description="Disordered" evidence="1">
    <location>
        <begin position="136"/>
        <end position="181"/>
    </location>
</feature>
<comment type="caution">
    <text evidence="2">The sequence shown here is derived from an EMBL/GenBank/DDBJ whole genome shotgun (WGS) entry which is preliminary data.</text>
</comment>
<evidence type="ECO:0000313" key="2">
    <source>
        <dbReference type="EMBL" id="KAK7553549.1"/>
    </source>
</evidence>
<organism evidence="2 3">
    <name type="scientific">Phyllosticta citricarpa</name>
    <dbReference type="NCBI Taxonomy" id="55181"/>
    <lineage>
        <taxon>Eukaryota</taxon>
        <taxon>Fungi</taxon>
        <taxon>Dikarya</taxon>
        <taxon>Ascomycota</taxon>
        <taxon>Pezizomycotina</taxon>
        <taxon>Dothideomycetes</taxon>
        <taxon>Dothideomycetes incertae sedis</taxon>
        <taxon>Botryosphaeriales</taxon>
        <taxon>Phyllostictaceae</taxon>
        <taxon>Phyllosticta</taxon>
    </lineage>
</organism>
<keyword evidence="3" id="KW-1185">Reference proteome</keyword>
<dbReference type="Proteomes" id="UP001365128">
    <property type="component" value="Unassembled WGS sequence"/>
</dbReference>
<feature type="region of interest" description="Disordered" evidence="1">
    <location>
        <begin position="846"/>
        <end position="906"/>
    </location>
</feature>
<sequence length="1080" mass="118239">MAAEPMVRTVSAEGSLTLSHPAPDLLSSPIDRFHSHVERLEHHAERMSSNGSDIGEEIRKLQVEERHSSGRPSLQEDNASTKQAIERSRNASISSYANSIVDVNTTARWGGYSPTGYVTSPKGSIRSGSWSHVSSLNRQRSMSKNSLLDQVPDTNETASDYDSSIQKTPQMSASDPPTRQASQFSLDYDRIVEDIHNELATVPSSVPSQESAPAAGVLHQAANTMFDPVDLPDRPASADTFQQAQGAFDDFDGVHYNPNLREVSGSSTQSMMHSLPPQQQREIPLPEDGMVYYPAPVPRVLNMPQRLSHVPESDLAKRKAKAMSSFVPEARNSAMWLAGGENKPDNRKSMANLPPQLRASLYFDQTTVPHDVEVDIQGESAEHALEGILDASASAPVSAFTDHPIAGPVSREVYGKADKRTSTGNPNSKRQSSATLIEPQRRVSVLTVEEESEKNADQLSKLTKRKSGDKLNKLQKRNSSQMSLGTMMEGDKQARRQTSHSSGGSGAVESEPAHDCYAGTDIRVDHESEDDDDDDNITALADHQQWGRPTTLMAELSMRKAHLKNRNRSAATAFPDGAHSTLLQLDAVAEIEKKHRQSQKVNLAWEAAPPHPEEDDDVPLGMLFPGQQATSRNSRSPVQDWDRPLGLLEQKELEDKEPLSRRRNRLTGGAPMRNPSPAKRSTVFGSELPQIDVAPSPEPELSAAHEDSEHEEEPLAARRERLRRKEMLDQALGDMKSRPVSDDFATELMGQFGDSKEKESDGKVDSKTDADVTPKPAQPAGPEEEETLGQRRARLRAEGNASASPGNPLRPSLTASRSLADILSMFPAKNEARRVSDDQLLDKLPRGSLLQRNEHNKAKTRAIIKDGNSNRRSSYGPMLDLPTPREQQGRTRSMLHLPSNSGERGLLGDQTRTQTGLAAITSIQPRQQRTSTMTFGTAPATAPQTPMPAMDGNYMAQPAGMMNMNMGMGMQPNPQMMGMGMMMPMNTFSMNMGNMSMPNMMAGMGNMNMMPNQMMMQPAYGMQGMGMAGMNMGYGGMGMGMPMAGMGMQSGMGFGGQAMMPENTLNPERRDAIDRWRQGI</sequence>
<dbReference type="EMBL" id="JBBPDW010000004">
    <property type="protein sequence ID" value="KAK7553549.1"/>
    <property type="molecule type" value="Genomic_DNA"/>
</dbReference>
<accession>A0ABR1MPD9</accession>
<feature type="compositionally biased region" description="Basic and acidic residues" evidence="1">
    <location>
        <begin position="703"/>
        <end position="728"/>
    </location>
</feature>
<feature type="compositionally biased region" description="Polar residues" evidence="1">
    <location>
        <begin position="627"/>
        <end position="637"/>
    </location>
</feature>
<proteinExistence type="predicted"/>
<feature type="compositionally biased region" description="Basic and acidic residues" evidence="1">
    <location>
        <begin position="56"/>
        <end position="68"/>
    </location>
</feature>
<feature type="compositionally biased region" description="Basic and acidic residues" evidence="1">
    <location>
        <begin position="649"/>
        <end position="660"/>
    </location>
</feature>
<evidence type="ECO:0000256" key="1">
    <source>
        <dbReference type="SAM" id="MobiDB-lite"/>
    </source>
</evidence>
<feature type="region of interest" description="Disordered" evidence="1">
    <location>
        <begin position="1"/>
        <end position="88"/>
    </location>
</feature>
<feature type="compositionally biased region" description="Basic and acidic residues" evidence="1">
    <location>
        <begin position="754"/>
        <end position="772"/>
    </location>
</feature>
<gene>
    <name evidence="2" type="ORF">IWX46DRAFT_544309</name>
</gene>
<feature type="region of interest" description="Disordered" evidence="1">
    <location>
        <begin position="410"/>
        <end position="514"/>
    </location>
</feature>